<keyword evidence="1" id="KW-1133">Transmembrane helix</keyword>
<comment type="caution">
    <text evidence="2">The sequence shown here is derived from an EMBL/GenBank/DDBJ whole genome shotgun (WGS) entry which is preliminary data.</text>
</comment>
<gene>
    <name evidence="2" type="ORF">QYE77_01850</name>
</gene>
<accession>A0ABU3NJH3</accession>
<dbReference type="RefSeq" id="WP_315623642.1">
    <property type="nucleotide sequence ID" value="NZ_JAUHMF010000001.1"/>
</dbReference>
<feature type="transmembrane region" description="Helical" evidence="1">
    <location>
        <begin position="462"/>
        <end position="479"/>
    </location>
</feature>
<evidence type="ECO:0000313" key="2">
    <source>
        <dbReference type="EMBL" id="MDT8896992.1"/>
    </source>
</evidence>
<keyword evidence="1" id="KW-0812">Transmembrane</keyword>
<organism evidence="2 3">
    <name type="scientific">Thermanaerothrix solaris</name>
    <dbReference type="NCBI Taxonomy" id="3058434"/>
    <lineage>
        <taxon>Bacteria</taxon>
        <taxon>Bacillati</taxon>
        <taxon>Chloroflexota</taxon>
        <taxon>Anaerolineae</taxon>
        <taxon>Anaerolineales</taxon>
        <taxon>Anaerolineaceae</taxon>
        <taxon>Thermanaerothrix</taxon>
    </lineage>
</organism>
<feature type="transmembrane region" description="Helical" evidence="1">
    <location>
        <begin position="427"/>
        <end position="450"/>
    </location>
</feature>
<feature type="transmembrane region" description="Helical" evidence="1">
    <location>
        <begin position="122"/>
        <end position="140"/>
    </location>
</feature>
<feature type="transmembrane region" description="Helical" evidence="1">
    <location>
        <begin position="394"/>
        <end position="415"/>
    </location>
</feature>
<feature type="transmembrane region" description="Helical" evidence="1">
    <location>
        <begin position="342"/>
        <end position="367"/>
    </location>
</feature>
<evidence type="ECO:0000256" key="1">
    <source>
        <dbReference type="SAM" id="Phobius"/>
    </source>
</evidence>
<evidence type="ECO:0008006" key="4">
    <source>
        <dbReference type="Google" id="ProtNLM"/>
    </source>
</evidence>
<feature type="transmembrane region" description="Helical" evidence="1">
    <location>
        <begin position="12"/>
        <end position="30"/>
    </location>
</feature>
<dbReference type="Proteomes" id="UP001254165">
    <property type="component" value="Unassembled WGS sequence"/>
</dbReference>
<proteinExistence type="predicted"/>
<feature type="transmembrane region" description="Helical" evidence="1">
    <location>
        <begin position="260"/>
        <end position="279"/>
    </location>
</feature>
<dbReference type="EMBL" id="JAUHMF010000001">
    <property type="protein sequence ID" value="MDT8896992.1"/>
    <property type="molecule type" value="Genomic_DNA"/>
</dbReference>
<evidence type="ECO:0000313" key="3">
    <source>
        <dbReference type="Proteomes" id="UP001254165"/>
    </source>
</evidence>
<keyword evidence="3" id="KW-1185">Reference proteome</keyword>
<reference evidence="2 3" key="1">
    <citation type="submission" date="2023-07" db="EMBL/GenBank/DDBJ databases">
        <title>Novel species of Thermanaerothrix with wide hydrolytic capabilities.</title>
        <authorList>
            <person name="Zayulina K.S."/>
            <person name="Podosokorskaya O.A."/>
            <person name="Elcheninov A.G."/>
        </authorList>
    </citation>
    <scope>NUCLEOTIDE SEQUENCE [LARGE SCALE GENOMIC DNA]</scope>
    <source>
        <strain evidence="2 3">4228-RoL</strain>
    </source>
</reference>
<keyword evidence="1" id="KW-0472">Membrane</keyword>
<feature type="transmembrane region" description="Helical" evidence="1">
    <location>
        <begin position="230"/>
        <end position="248"/>
    </location>
</feature>
<feature type="transmembrane region" description="Helical" evidence="1">
    <location>
        <begin position="89"/>
        <end position="110"/>
    </location>
</feature>
<name>A0ABU3NJH3_9CHLR</name>
<feature type="transmembrane region" description="Helical" evidence="1">
    <location>
        <begin position="50"/>
        <end position="69"/>
    </location>
</feature>
<sequence length="656" mass="74225">MKRKNEQHQRLFLVISLMLGLVFVGGLVHWAQTVSGLGFFVISWKWRLGLGGWIGLAILWAGLLITAYFHDITPSLWLQRTITSRIARFCGFVIAMGFMMIPVVAISGWLPHPEVWEAFPARLMLLSAGIFFGGMGISLVTNDEIGWLGWIGSALVSGIGFILLQYLPGISSYPLSLGWSEASRYYYGSLFFARRIYGVSVPLSPLHPARYMLLAIPFALGHLPLWVHRFWQIALWLGMSLATSAALVKRLPIGNRLARFWAVIWGALFLLQGPVYYHLTLCVIPVLLFFDAKKPWRTLLVVLITSLWAGVCRINWFPVPGALAIFLWLLEEPIGEQPFYLYYRWPLIFGVLGLAVAFAAQAVYITLSGQPSWMYESTFTSDLLWYRLLPSPTYPIGIIRGIVWVSLPLWILITVNGLRNFSRISIWRWAGIAAIIMIFFVGGLVVSVKIGGGSNIHNLDAYLIFLMTIGAYLVTHRVVADGRSLQVWRPIPVLLLLAFLPVGWHMYFAHPIMRLDEKIAWQDVEILRDWAQKATAQGGRVLFINQRHLLTFGIIQGVPLEPEYELLVLMEMAMANNSRYLGRFYNDLEQRKFDVIIVGTPNTPIKDPAKDAFAEENNVWVERVVLPLLRNYKVALVLQSDVAVMVPRIEDITVSP</sequence>
<feature type="transmembrane region" description="Helical" evidence="1">
    <location>
        <begin position="299"/>
        <end position="330"/>
    </location>
</feature>
<feature type="transmembrane region" description="Helical" evidence="1">
    <location>
        <begin position="147"/>
        <end position="167"/>
    </location>
</feature>
<feature type="transmembrane region" description="Helical" evidence="1">
    <location>
        <begin position="491"/>
        <end position="508"/>
    </location>
</feature>
<protein>
    <recommendedName>
        <fullName evidence="4">Glycosyltransferase RgtA/B/C/D-like domain-containing protein</fullName>
    </recommendedName>
</protein>